<gene>
    <name evidence="2" type="ORF">PIB30_049335</name>
</gene>
<dbReference type="Proteomes" id="UP001341840">
    <property type="component" value="Unassembled WGS sequence"/>
</dbReference>
<evidence type="ECO:0000313" key="3">
    <source>
        <dbReference type="Proteomes" id="UP001341840"/>
    </source>
</evidence>
<comment type="caution">
    <text evidence="2">The sequence shown here is derived from an EMBL/GenBank/DDBJ whole genome shotgun (WGS) entry which is preliminary data.</text>
</comment>
<feature type="domain" description="Replication protein A 70 kDa DNA-binding subunit B/D first OB fold" evidence="1">
    <location>
        <begin position="5"/>
        <end position="69"/>
    </location>
</feature>
<dbReference type="Pfam" id="PF02721">
    <property type="entry name" value="DUF223"/>
    <property type="match status" value="1"/>
</dbReference>
<dbReference type="Gene3D" id="2.40.50.140">
    <property type="entry name" value="Nucleic acid-binding proteins"/>
    <property type="match status" value="2"/>
</dbReference>
<dbReference type="PANTHER" id="PTHR47165:SF4">
    <property type="entry name" value="OS03G0429900 PROTEIN"/>
    <property type="match status" value="1"/>
</dbReference>
<dbReference type="EMBL" id="JASCZI010241986">
    <property type="protein sequence ID" value="MED6208887.1"/>
    <property type="molecule type" value="Genomic_DNA"/>
</dbReference>
<name>A0ABU6YEP9_9FABA</name>
<evidence type="ECO:0000259" key="1">
    <source>
        <dbReference type="Pfam" id="PF02721"/>
    </source>
</evidence>
<accession>A0ABU6YEP9</accession>
<keyword evidence="3" id="KW-1185">Reference proteome</keyword>
<evidence type="ECO:0000313" key="2">
    <source>
        <dbReference type="EMBL" id="MED6208887.1"/>
    </source>
</evidence>
<organism evidence="2 3">
    <name type="scientific">Stylosanthes scabra</name>
    <dbReference type="NCBI Taxonomy" id="79078"/>
    <lineage>
        <taxon>Eukaryota</taxon>
        <taxon>Viridiplantae</taxon>
        <taxon>Streptophyta</taxon>
        <taxon>Embryophyta</taxon>
        <taxon>Tracheophyta</taxon>
        <taxon>Spermatophyta</taxon>
        <taxon>Magnoliopsida</taxon>
        <taxon>eudicotyledons</taxon>
        <taxon>Gunneridae</taxon>
        <taxon>Pentapetalae</taxon>
        <taxon>rosids</taxon>
        <taxon>fabids</taxon>
        <taxon>Fabales</taxon>
        <taxon>Fabaceae</taxon>
        <taxon>Papilionoideae</taxon>
        <taxon>50 kb inversion clade</taxon>
        <taxon>dalbergioids sensu lato</taxon>
        <taxon>Dalbergieae</taxon>
        <taxon>Pterocarpus clade</taxon>
        <taxon>Stylosanthes</taxon>
    </lineage>
</organism>
<protein>
    <recommendedName>
        <fullName evidence="1">Replication protein A 70 kDa DNA-binding subunit B/D first OB fold domain-containing protein</fullName>
    </recommendedName>
</protein>
<dbReference type="InterPro" id="IPR012340">
    <property type="entry name" value="NA-bd_OB-fold"/>
</dbReference>
<dbReference type="InterPro" id="IPR003871">
    <property type="entry name" value="RFA1B/D_OB_1st"/>
</dbReference>
<reference evidence="2 3" key="1">
    <citation type="journal article" date="2023" name="Plants (Basel)">
        <title>Bridging the Gap: Combining Genomics and Transcriptomics Approaches to Understand Stylosanthes scabra, an Orphan Legume from the Brazilian Caatinga.</title>
        <authorList>
            <person name="Ferreira-Neto J.R.C."/>
            <person name="da Silva M.D."/>
            <person name="Binneck E."/>
            <person name="de Melo N.F."/>
            <person name="da Silva R.H."/>
            <person name="de Melo A.L.T.M."/>
            <person name="Pandolfi V."/>
            <person name="Bustamante F.O."/>
            <person name="Brasileiro-Vidal A.C."/>
            <person name="Benko-Iseppon A.M."/>
        </authorList>
    </citation>
    <scope>NUCLEOTIDE SEQUENCE [LARGE SCALE GENOMIC DNA]</scope>
    <source>
        <tissue evidence="2">Leaves</tissue>
    </source>
</reference>
<sequence length="184" mass="21001">MLMYLIGLNVQGGRIQASIPRSIFNKYGNSVEEFKMYIISNFIVQDKRIKTLAAQHKWTLTFSIRTVVELVEEPNFPLNQFRFINISELLTADTIDGSQLIDIIVEIVGKEEPREVTPQGGRPTKRLALKIQDVEKNTIEAVLFGDMVEQIQPHLKDGRVEPLIVVLQFFIAHRWKGEVISGPQ</sequence>
<dbReference type="PANTHER" id="PTHR47165">
    <property type="entry name" value="OS03G0429900 PROTEIN"/>
    <property type="match status" value="1"/>
</dbReference>
<dbReference type="SUPFAM" id="SSF50249">
    <property type="entry name" value="Nucleic acid-binding proteins"/>
    <property type="match status" value="1"/>
</dbReference>
<proteinExistence type="predicted"/>